<organism evidence="2 3">
    <name type="scientific">Bathymodiolus thermophilus thioautotrophic gill symbiont</name>
    <dbReference type="NCBI Taxonomy" id="2360"/>
    <lineage>
        <taxon>Bacteria</taxon>
        <taxon>Pseudomonadati</taxon>
        <taxon>Pseudomonadota</taxon>
        <taxon>Gammaproteobacteria</taxon>
        <taxon>sulfur-oxidizing symbionts</taxon>
    </lineage>
</organism>
<evidence type="ECO:0000313" key="2">
    <source>
        <dbReference type="EMBL" id="OIR23969.1"/>
    </source>
</evidence>
<sequence>MNKITLKDVIIVSISLFFSFVLYYQKIIISSDLASQIFVALFTLVAFFLSIASLSVNSWESNVILRLREGGHYMELISTLKKTSYLFVLTGLYAVLYSVFCKEIPLISLYYLSAILLFLVVCSTGYFILNIRRIFMILEYMEKG</sequence>
<feature type="transmembrane region" description="Helical" evidence="1">
    <location>
        <begin position="9"/>
        <end position="25"/>
    </location>
</feature>
<proteinExistence type="predicted"/>
<keyword evidence="1" id="KW-0472">Membrane</keyword>
<dbReference type="RefSeq" id="WP_071565103.1">
    <property type="nucleotide sequence ID" value="NZ_MIQH01000939.1"/>
</dbReference>
<reference evidence="3" key="1">
    <citation type="submission" date="2016-09" db="EMBL/GenBank/DDBJ databases">
        <title>Genome Sequence of Bathymodiolus thermophilus sulfur-oxidizing gill endosymbiont.</title>
        <authorList>
            <person name="Ponnudurai R."/>
            <person name="Kleiner M."/>
            <person name="Sayavedra L."/>
            <person name="Thuermer A."/>
            <person name="Felbeck H."/>
            <person name="Schlueter R."/>
            <person name="Schweder T."/>
            <person name="Markert S."/>
        </authorList>
    </citation>
    <scope>NUCLEOTIDE SEQUENCE [LARGE SCALE GENOMIC DNA]</scope>
    <source>
        <strain evidence="3">BAT/CrabSpa'14</strain>
    </source>
</reference>
<dbReference type="Proteomes" id="UP000182798">
    <property type="component" value="Unassembled WGS sequence"/>
</dbReference>
<accession>A0A1J5U6E0</accession>
<feature type="transmembrane region" description="Helical" evidence="1">
    <location>
        <begin position="83"/>
        <end position="100"/>
    </location>
</feature>
<evidence type="ECO:0000256" key="1">
    <source>
        <dbReference type="SAM" id="Phobius"/>
    </source>
</evidence>
<protein>
    <submittedName>
        <fullName evidence="2">Uncharacterized protein</fullName>
    </submittedName>
</protein>
<gene>
    <name evidence="2" type="ORF">BGC33_08790</name>
</gene>
<dbReference type="EMBL" id="MIQH01000939">
    <property type="protein sequence ID" value="OIR23969.1"/>
    <property type="molecule type" value="Genomic_DNA"/>
</dbReference>
<keyword evidence="1" id="KW-1133">Transmembrane helix</keyword>
<feature type="transmembrane region" description="Helical" evidence="1">
    <location>
        <begin position="37"/>
        <end position="59"/>
    </location>
</feature>
<feature type="transmembrane region" description="Helical" evidence="1">
    <location>
        <begin position="106"/>
        <end position="129"/>
    </location>
</feature>
<keyword evidence="1" id="KW-0812">Transmembrane</keyword>
<comment type="caution">
    <text evidence="2">The sequence shown here is derived from an EMBL/GenBank/DDBJ whole genome shotgun (WGS) entry which is preliminary data.</text>
</comment>
<name>A0A1J5U6E0_9GAMM</name>
<evidence type="ECO:0000313" key="3">
    <source>
        <dbReference type="Proteomes" id="UP000182798"/>
    </source>
</evidence>
<dbReference type="AlphaFoldDB" id="A0A1J5U6E0"/>